<gene>
    <name evidence="2" type="ORF">GGI59_001511</name>
</gene>
<comment type="caution">
    <text evidence="2">The sequence shown here is derived from an EMBL/GenBank/DDBJ whole genome shotgun (WGS) entry which is preliminary data.</text>
</comment>
<dbReference type="InterPro" id="IPR018640">
    <property type="entry name" value="DUF2063"/>
</dbReference>
<evidence type="ECO:0000259" key="1">
    <source>
        <dbReference type="Pfam" id="PF09836"/>
    </source>
</evidence>
<dbReference type="InterPro" id="IPR044922">
    <property type="entry name" value="DUF2063_N_sf"/>
</dbReference>
<dbReference type="Pfam" id="PF09836">
    <property type="entry name" value="DUF2063"/>
    <property type="match status" value="1"/>
</dbReference>
<accession>A0A7W8UKW7</accession>
<evidence type="ECO:0000313" key="2">
    <source>
        <dbReference type="EMBL" id="MBB5559868.1"/>
    </source>
</evidence>
<proteinExistence type="predicted"/>
<dbReference type="Proteomes" id="UP000528824">
    <property type="component" value="Unassembled WGS sequence"/>
</dbReference>
<reference evidence="2 3" key="1">
    <citation type="submission" date="2020-08" db="EMBL/GenBank/DDBJ databases">
        <title>Genomic Encyclopedia of Type Strains, Phase IV (KMG-V): Genome sequencing to study the core and pangenomes of soil and plant-associated prokaryotes.</title>
        <authorList>
            <person name="Whitman W."/>
        </authorList>
    </citation>
    <scope>NUCLEOTIDE SEQUENCE [LARGE SCALE GENOMIC DNA]</scope>
    <source>
        <strain evidence="2 3">SEMIA 4034</strain>
    </source>
</reference>
<protein>
    <recommendedName>
        <fullName evidence="1">Putative DNA-binding domain-containing protein</fullName>
    </recommendedName>
</protein>
<dbReference type="EMBL" id="JACHBC010000002">
    <property type="protein sequence ID" value="MBB5559868.1"/>
    <property type="molecule type" value="Genomic_DNA"/>
</dbReference>
<name>A0A7W8UKW7_9HYPH</name>
<organism evidence="2 3">
    <name type="scientific">Rhizobium lentis</name>
    <dbReference type="NCBI Taxonomy" id="1138194"/>
    <lineage>
        <taxon>Bacteria</taxon>
        <taxon>Pseudomonadati</taxon>
        <taxon>Pseudomonadota</taxon>
        <taxon>Alphaproteobacteria</taxon>
        <taxon>Hyphomicrobiales</taxon>
        <taxon>Rhizobiaceae</taxon>
        <taxon>Rhizobium/Agrobacterium group</taxon>
        <taxon>Rhizobium</taxon>
    </lineage>
</organism>
<dbReference type="RefSeq" id="WP_246720331.1">
    <property type="nucleotide sequence ID" value="NZ_JACHBB010000002.1"/>
</dbReference>
<dbReference type="AlphaFoldDB" id="A0A7W8UKW7"/>
<keyword evidence="3" id="KW-1185">Reference proteome</keyword>
<evidence type="ECO:0000313" key="3">
    <source>
        <dbReference type="Proteomes" id="UP000528824"/>
    </source>
</evidence>
<feature type="domain" description="Putative DNA-binding" evidence="1">
    <location>
        <begin position="18"/>
        <end position="109"/>
    </location>
</feature>
<dbReference type="Gene3D" id="1.10.150.690">
    <property type="entry name" value="DUF2063"/>
    <property type="match status" value="1"/>
</dbReference>
<sequence length="271" mass="30286">MPIIQGRGGVAMLSNCALQSRIAQAILHDDRCDVAPVLAKAAFDPLRRFNIYRNNTFASLTATLIAVFPVTVQLLGENYFRYVAGIFIRNNPPKEARLVRYGGNFPRFLAGFEDIRSMPFIAETARLEWMIAEALDAPALPGCILEQLADGEADTVPQLFLQPSLRLLVCRWPALEIWSAHQPDGQIGTLTALCRRPERIALWRTNESVRFLRLEARDFAFLHALRKRASLEAAVDRILPRTPDFDLSAALSGLFAEGLVARIHHIQLATN</sequence>